<dbReference type="InterPro" id="IPR001387">
    <property type="entry name" value="Cro/C1-type_HTH"/>
</dbReference>
<geneLocation type="plasmid" evidence="2 3">
    <name>pG5MAi6_3</name>
</geneLocation>
<reference evidence="2 3" key="1">
    <citation type="submission" date="2023-02" db="EMBL/GenBank/DDBJ databases">
        <title>Complete genome sequence of Priestia aryabhattai G5MAi6, a methanol-tolerant strain isolated from tap water in Hong Kong.</title>
        <authorList>
            <person name="Leung K.M."/>
            <person name="Lai G.K.K."/>
            <person name="Griffin S.D.J."/>
        </authorList>
    </citation>
    <scope>NUCLEOTIDE SEQUENCE [LARGE SCALE GENOMIC DNA]</scope>
    <source>
        <strain evidence="2 3">G5MAi6</strain>
        <plasmid evidence="2 3">pG5MAi6_3</plasmid>
    </source>
</reference>
<name>A0ABD7X400_PRIAR</name>
<organism evidence="2 3">
    <name type="scientific">Priestia aryabhattai</name>
    <name type="common">Bacillus aryabhattai</name>
    <dbReference type="NCBI Taxonomy" id="412384"/>
    <lineage>
        <taxon>Bacteria</taxon>
        <taxon>Bacillati</taxon>
        <taxon>Bacillota</taxon>
        <taxon>Bacilli</taxon>
        <taxon>Bacillales</taxon>
        <taxon>Bacillaceae</taxon>
        <taxon>Priestia</taxon>
    </lineage>
</organism>
<dbReference type="Gene3D" id="1.10.260.40">
    <property type="entry name" value="lambda repressor-like DNA-binding domains"/>
    <property type="match status" value="1"/>
</dbReference>
<sequence>MILKPRFEEHFERIGLMKKFVAKKIGISQNQMSNICTGKSYPTALNLFKIADILQCKVDDLYEKVDRDK</sequence>
<proteinExistence type="predicted"/>
<evidence type="ECO:0000313" key="2">
    <source>
        <dbReference type="EMBL" id="WEA47298.1"/>
    </source>
</evidence>
<accession>A0ABD7X400</accession>
<dbReference type="AlphaFoldDB" id="A0ABD7X400"/>
<dbReference type="SUPFAM" id="SSF47413">
    <property type="entry name" value="lambda repressor-like DNA-binding domains"/>
    <property type="match status" value="1"/>
</dbReference>
<keyword evidence="2" id="KW-0614">Plasmid</keyword>
<evidence type="ECO:0000313" key="3">
    <source>
        <dbReference type="Proteomes" id="UP001220217"/>
    </source>
</evidence>
<dbReference type="Proteomes" id="UP001220217">
    <property type="component" value="Plasmid pG5MAi6_3"/>
</dbReference>
<dbReference type="Pfam" id="PF13443">
    <property type="entry name" value="HTH_26"/>
    <property type="match status" value="1"/>
</dbReference>
<dbReference type="CDD" id="cd00093">
    <property type="entry name" value="HTH_XRE"/>
    <property type="match status" value="1"/>
</dbReference>
<dbReference type="EMBL" id="CP118721">
    <property type="protein sequence ID" value="WEA47298.1"/>
    <property type="molecule type" value="Genomic_DNA"/>
</dbReference>
<dbReference type="SMART" id="SM00530">
    <property type="entry name" value="HTH_XRE"/>
    <property type="match status" value="1"/>
</dbReference>
<protein>
    <submittedName>
        <fullName evidence="2">Helix-turn-helix transcriptional regulator</fullName>
    </submittedName>
</protein>
<dbReference type="PROSITE" id="PS50943">
    <property type="entry name" value="HTH_CROC1"/>
    <property type="match status" value="1"/>
</dbReference>
<feature type="domain" description="HTH cro/C1-type" evidence="1">
    <location>
        <begin position="21"/>
        <end position="61"/>
    </location>
</feature>
<dbReference type="RefSeq" id="WP_275037798.1">
    <property type="nucleotide sequence ID" value="NZ_CP118721.1"/>
</dbReference>
<gene>
    <name evidence="2" type="ORF">PWO00_28395</name>
</gene>
<dbReference type="InterPro" id="IPR010982">
    <property type="entry name" value="Lambda_DNA-bd_dom_sf"/>
</dbReference>
<evidence type="ECO:0000259" key="1">
    <source>
        <dbReference type="PROSITE" id="PS50943"/>
    </source>
</evidence>